<comment type="caution">
    <text evidence="2">The sequence shown here is derived from an EMBL/GenBank/DDBJ whole genome shotgun (WGS) entry which is preliminary data.</text>
</comment>
<evidence type="ECO:0000313" key="2">
    <source>
        <dbReference type="EMBL" id="KAL3523302.1"/>
    </source>
</evidence>
<dbReference type="EMBL" id="JBJUIK010000007">
    <property type="protein sequence ID" value="KAL3523302.1"/>
    <property type="molecule type" value="Genomic_DNA"/>
</dbReference>
<proteinExistence type="predicted"/>
<feature type="region of interest" description="Disordered" evidence="1">
    <location>
        <begin position="1"/>
        <end position="70"/>
    </location>
</feature>
<protein>
    <submittedName>
        <fullName evidence="2">Uncharacterized protein</fullName>
    </submittedName>
</protein>
<dbReference type="Proteomes" id="UP001630127">
    <property type="component" value="Unassembled WGS sequence"/>
</dbReference>
<reference evidence="2 3" key="1">
    <citation type="submission" date="2024-11" db="EMBL/GenBank/DDBJ databases">
        <title>A near-complete genome assembly of Cinchona calisaya.</title>
        <authorList>
            <person name="Lian D.C."/>
            <person name="Zhao X.W."/>
            <person name="Wei L."/>
        </authorList>
    </citation>
    <scope>NUCLEOTIDE SEQUENCE [LARGE SCALE GENOMIC DNA]</scope>
    <source>
        <tissue evidence="2">Nenye</tissue>
    </source>
</reference>
<organism evidence="2 3">
    <name type="scientific">Cinchona calisaya</name>
    <dbReference type="NCBI Taxonomy" id="153742"/>
    <lineage>
        <taxon>Eukaryota</taxon>
        <taxon>Viridiplantae</taxon>
        <taxon>Streptophyta</taxon>
        <taxon>Embryophyta</taxon>
        <taxon>Tracheophyta</taxon>
        <taxon>Spermatophyta</taxon>
        <taxon>Magnoliopsida</taxon>
        <taxon>eudicotyledons</taxon>
        <taxon>Gunneridae</taxon>
        <taxon>Pentapetalae</taxon>
        <taxon>asterids</taxon>
        <taxon>lamiids</taxon>
        <taxon>Gentianales</taxon>
        <taxon>Rubiaceae</taxon>
        <taxon>Cinchonoideae</taxon>
        <taxon>Cinchoneae</taxon>
        <taxon>Cinchona</taxon>
    </lineage>
</organism>
<sequence length="154" mass="18435">MFSFSKKADKEEKGKKPADDGDDDRWSKLAQQSYNNNNNNNKNKRSNEWNQSSRYTYPGMSEDSHYAQQPKIVEAQKNRQVWSGRRHVHWNYKPEKMEQNWRWPTNHMELEDIHNHLLHGDGEEVVWQDDVWGLQQYTQIPPNLPADKAKDKRK</sequence>
<dbReference type="AlphaFoldDB" id="A0ABD2ZV40"/>
<accession>A0ABD2ZV40</accession>
<evidence type="ECO:0000313" key="3">
    <source>
        <dbReference type="Proteomes" id="UP001630127"/>
    </source>
</evidence>
<keyword evidence="3" id="KW-1185">Reference proteome</keyword>
<gene>
    <name evidence="2" type="ORF">ACH5RR_016136</name>
</gene>
<evidence type="ECO:0000256" key="1">
    <source>
        <dbReference type="SAM" id="MobiDB-lite"/>
    </source>
</evidence>
<name>A0ABD2ZV40_9GENT</name>
<feature type="compositionally biased region" description="Basic and acidic residues" evidence="1">
    <location>
        <begin position="1"/>
        <end position="27"/>
    </location>
</feature>